<dbReference type="Gene3D" id="3.40.50.620">
    <property type="entry name" value="HUPs"/>
    <property type="match status" value="1"/>
</dbReference>
<keyword evidence="9" id="KW-0173">Coenzyme A biosynthesis</keyword>
<dbReference type="EC" id="2.7.7.3" evidence="1"/>
<keyword evidence="6" id="KW-0547">Nucleotide-binding</keyword>
<accession>A0A6J6CQR5</accession>
<evidence type="ECO:0000256" key="6">
    <source>
        <dbReference type="ARBA" id="ARBA00022741"/>
    </source>
</evidence>
<proteinExistence type="inferred from homology"/>
<dbReference type="GO" id="GO:0004595">
    <property type="term" value="F:pantetheine-phosphate adenylyltransferase activity"/>
    <property type="evidence" value="ECO:0007669"/>
    <property type="project" value="UniProtKB-EC"/>
</dbReference>
<evidence type="ECO:0000256" key="3">
    <source>
        <dbReference type="ARBA" id="ARBA00022490"/>
    </source>
</evidence>
<evidence type="ECO:0000256" key="1">
    <source>
        <dbReference type="ARBA" id="ARBA00012392"/>
    </source>
</evidence>
<dbReference type="SUPFAM" id="SSF52374">
    <property type="entry name" value="Nucleotidylyl transferase"/>
    <property type="match status" value="1"/>
</dbReference>
<evidence type="ECO:0000256" key="7">
    <source>
        <dbReference type="ARBA" id="ARBA00022840"/>
    </source>
</evidence>
<sequence length="162" mass="17747">MPSLAVYPGSFDPITLGHVDIIERCAKIVDELHVLVVHNPEKKPRFSSYKRIELIQESLKEAGVTSANIKVTELSSGLLVDYIRKVDAKLLIKGFRNNVDLDYELPMAKVNRDLSGIETIFISADPKYGLVASSLVRQVAALGGPVQNYVSAAVAKALLEQN</sequence>
<dbReference type="InterPro" id="IPR004821">
    <property type="entry name" value="Cyt_trans-like"/>
</dbReference>
<evidence type="ECO:0000256" key="9">
    <source>
        <dbReference type="ARBA" id="ARBA00022993"/>
    </source>
</evidence>
<dbReference type="PANTHER" id="PTHR21342:SF1">
    <property type="entry name" value="PHOSPHOPANTETHEINE ADENYLYLTRANSFERASE"/>
    <property type="match status" value="1"/>
</dbReference>
<dbReference type="PANTHER" id="PTHR21342">
    <property type="entry name" value="PHOSPHOPANTETHEINE ADENYLYLTRANSFERASE"/>
    <property type="match status" value="1"/>
</dbReference>
<keyword evidence="4" id="KW-0808">Transferase</keyword>
<dbReference type="NCBIfam" id="TIGR01510">
    <property type="entry name" value="coaD_prev_kdtB"/>
    <property type="match status" value="1"/>
</dbReference>
<dbReference type="Pfam" id="PF01467">
    <property type="entry name" value="CTP_transf_like"/>
    <property type="match status" value="1"/>
</dbReference>
<dbReference type="PRINTS" id="PR01020">
    <property type="entry name" value="LPSBIOSNTHSS"/>
</dbReference>
<keyword evidence="5" id="KW-0548">Nucleotidyltransferase</keyword>
<protein>
    <recommendedName>
        <fullName evidence="2">Phosphopantetheine adenylyltransferase</fullName>
        <ecNumber evidence="1">2.7.7.3</ecNumber>
    </recommendedName>
</protein>
<dbReference type="InterPro" id="IPR001980">
    <property type="entry name" value="PPAT"/>
</dbReference>
<evidence type="ECO:0000256" key="5">
    <source>
        <dbReference type="ARBA" id="ARBA00022695"/>
    </source>
</evidence>
<dbReference type="GO" id="GO:0005524">
    <property type="term" value="F:ATP binding"/>
    <property type="evidence" value="ECO:0007669"/>
    <property type="project" value="UniProtKB-KW"/>
</dbReference>
<dbReference type="HAMAP" id="MF_00151">
    <property type="entry name" value="PPAT_bact"/>
    <property type="match status" value="1"/>
</dbReference>
<feature type="domain" description="Cytidyltransferase-like" evidence="11">
    <location>
        <begin position="6"/>
        <end position="138"/>
    </location>
</feature>
<reference evidence="12" key="1">
    <citation type="submission" date="2020-05" db="EMBL/GenBank/DDBJ databases">
        <authorList>
            <person name="Chiriac C."/>
            <person name="Salcher M."/>
            <person name="Ghai R."/>
            <person name="Kavagutti S V."/>
        </authorList>
    </citation>
    <scope>NUCLEOTIDE SEQUENCE</scope>
</reference>
<keyword evidence="7" id="KW-0067">ATP-binding</keyword>
<keyword evidence="3" id="KW-0963">Cytoplasm</keyword>
<evidence type="ECO:0000256" key="10">
    <source>
        <dbReference type="ARBA" id="ARBA00029346"/>
    </source>
</evidence>
<evidence type="ECO:0000313" key="12">
    <source>
        <dbReference type="EMBL" id="CAB4552178.1"/>
    </source>
</evidence>
<dbReference type="GO" id="GO:0015937">
    <property type="term" value="P:coenzyme A biosynthetic process"/>
    <property type="evidence" value="ECO:0007669"/>
    <property type="project" value="UniProtKB-KW"/>
</dbReference>
<dbReference type="EMBL" id="CAEZTB010000025">
    <property type="protein sequence ID" value="CAB4552178.1"/>
    <property type="molecule type" value="Genomic_DNA"/>
</dbReference>
<evidence type="ECO:0000256" key="2">
    <source>
        <dbReference type="ARBA" id="ARBA00013868"/>
    </source>
</evidence>
<comment type="catalytic activity">
    <reaction evidence="10">
        <text>(R)-4'-phosphopantetheine + ATP + H(+) = 3'-dephospho-CoA + diphosphate</text>
        <dbReference type="Rhea" id="RHEA:19801"/>
        <dbReference type="ChEBI" id="CHEBI:15378"/>
        <dbReference type="ChEBI" id="CHEBI:30616"/>
        <dbReference type="ChEBI" id="CHEBI:33019"/>
        <dbReference type="ChEBI" id="CHEBI:57328"/>
        <dbReference type="ChEBI" id="CHEBI:61723"/>
        <dbReference type="EC" id="2.7.7.3"/>
    </reaction>
</comment>
<evidence type="ECO:0000256" key="8">
    <source>
        <dbReference type="ARBA" id="ARBA00022842"/>
    </source>
</evidence>
<name>A0A6J6CQR5_9ZZZZ</name>
<dbReference type="AlphaFoldDB" id="A0A6J6CQR5"/>
<keyword evidence="8" id="KW-0460">Magnesium</keyword>
<evidence type="ECO:0000259" key="11">
    <source>
        <dbReference type="Pfam" id="PF01467"/>
    </source>
</evidence>
<gene>
    <name evidence="12" type="ORF">UFOPK1581_00248</name>
</gene>
<dbReference type="NCBIfam" id="TIGR00125">
    <property type="entry name" value="cyt_tran_rel"/>
    <property type="match status" value="1"/>
</dbReference>
<evidence type="ECO:0000256" key="4">
    <source>
        <dbReference type="ARBA" id="ARBA00022679"/>
    </source>
</evidence>
<organism evidence="12">
    <name type="scientific">freshwater metagenome</name>
    <dbReference type="NCBI Taxonomy" id="449393"/>
    <lineage>
        <taxon>unclassified sequences</taxon>
        <taxon>metagenomes</taxon>
        <taxon>ecological metagenomes</taxon>
    </lineage>
</organism>
<dbReference type="InterPro" id="IPR014729">
    <property type="entry name" value="Rossmann-like_a/b/a_fold"/>
</dbReference>